<name>A0ABP0PHQ3_9DINO</name>
<protein>
    <submittedName>
        <fullName evidence="2">Uncharacterized HNH endonuclease L247</fullName>
    </submittedName>
</protein>
<dbReference type="InterPro" id="IPR044925">
    <property type="entry name" value="His-Me_finger_sf"/>
</dbReference>
<dbReference type="SMART" id="SM00507">
    <property type="entry name" value="HNHc"/>
    <property type="match status" value="2"/>
</dbReference>
<evidence type="ECO:0000259" key="1">
    <source>
        <dbReference type="SMART" id="SM00507"/>
    </source>
</evidence>
<dbReference type="Pfam" id="PF13392">
    <property type="entry name" value="HNH_3"/>
    <property type="match status" value="2"/>
</dbReference>
<sequence length="388" mass="43635">MVSITWCVPRLASCSRYFNSQPYPSPKGSLQVSSLGRVCNARGTISLGTLHGSGYKRTQIFGQMWAVHRLVKIAFHGLPKTEEAWQVHHVDGDPANNCLDNLEYVTRTENMLRSYCNPLRRNSGPALSKVVMWRVAGSMSWTTSESITAAAQQLGIPASTVSRCCRNESNAKGYELRFQHAEDLADLEEDWLPMVDPMSNTQVPGKLVSSLGRVISRHGLVSRGYLTKQGYYTTRVHDRNQFVHRLVALAFLGPPPTVSQTFVNHKDLDKGNNAVDNLEWVSTAENNVHANAFLAEARRPRHDRKPIYSRLIDSKNDWTWHTSVNDAASTLSLDSGCVSRCARGFAKKTGSYEFRWADALESSDIPGEEWREVDWLLLQQDREKRGLQ</sequence>
<evidence type="ECO:0000313" key="2">
    <source>
        <dbReference type="EMBL" id="CAK9075068.1"/>
    </source>
</evidence>
<reference evidence="2 3" key="1">
    <citation type="submission" date="2024-02" db="EMBL/GenBank/DDBJ databases">
        <authorList>
            <person name="Chen Y."/>
            <person name="Shah S."/>
            <person name="Dougan E. K."/>
            <person name="Thang M."/>
            <person name="Chan C."/>
        </authorList>
    </citation>
    <scope>NUCLEOTIDE SEQUENCE [LARGE SCALE GENOMIC DNA]</scope>
</reference>
<evidence type="ECO:0000313" key="3">
    <source>
        <dbReference type="Proteomes" id="UP001642464"/>
    </source>
</evidence>
<comment type="caution">
    <text evidence="2">The sequence shown here is derived from an EMBL/GenBank/DDBJ whole genome shotgun (WGS) entry which is preliminary data.</text>
</comment>
<keyword evidence="3" id="KW-1185">Reference proteome</keyword>
<dbReference type="Proteomes" id="UP001642464">
    <property type="component" value="Unassembled WGS sequence"/>
</dbReference>
<dbReference type="EMBL" id="CAXAMM010035914">
    <property type="protein sequence ID" value="CAK9075068.1"/>
    <property type="molecule type" value="Genomic_DNA"/>
</dbReference>
<gene>
    <name evidence="2" type="ORF">SCF082_LOCUS36450</name>
</gene>
<keyword evidence="2" id="KW-0255">Endonuclease</keyword>
<keyword evidence="2" id="KW-0540">Nuclease</keyword>
<dbReference type="CDD" id="cd00085">
    <property type="entry name" value="HNHc"/>
    <property type="match status" value="1"/>
</dbReference>
<dbReference type="SUPFAM" id="SSF54060">
    <property type="entry name" value="His-Me finger endonucleases"/>
    <property type="match status" value="2"/>
</dbReference>
<dbReference type="Gene3D" id="3.90.75.20">
    <property type="match status" value="2"/>
</dbReference>
<organism evidence="2 3">
    <name type="scientific">Durusdinium trenchii</name>
    <dbReference type="NCBI Taxonomy" id="1381693"/>
    <lineage>
        <taxon>Eukaryota</taxon>
        <taxon>Sar</taxon>
        <taxon>Alveolata</taxon>
        <taxon>Dinophyceae</taxon>
        <taxon>Suessiales</taxon>
        <taxon>Symbiodiniaceae</taxon>
        <taxon>Durusdinium</taxon>
    </lineage>
</organism>
<keyword evidence="2" id="KW-0378">Hydrolase</keyword>
<feature type="domain" description="HNH nuclease" evidence="1">
    <location>
        <begin position="237"/>
        <end position="287"/>
    </location>
</feature>
<feature type="domain" description="HNH nuclease" evidence="1">
    <location>
        <begin position="61"/>
        <end position="111"/>
    </location>
</feature>
<dbReference type="InterPro" id="IPR003615">
    <property type="entry name" value="HNH_nuc"/>
</dbReference>
<proteinExistence type="predicted"/>
<dbReference type="GO" id="GO:0004519">
    <property type="term" value="F:endonuclease activity"/>
    <property type="evidence" value="ECO:0007669"/>
    <property type="project" value="UniProtKB-KW"/>
</dbReference>
<accession>A0ABP0PHQ3</accession>